<sequence>MPNAESATDFLQVLNSVHPSLSFTMELEHDGSIPFLGTVLTRCGGTLTTEVYRKPTYTGLLLHFQSHVDSRFKKGLVNTMVNRAYRLSSTKEGFAKECNKLRTIFSKLRYPKTLVGSTINKFSQEPDEKIHTVPSGDPSVYIGLPFKDHRSADRVRKDIYSQGAKIDVNVKPIFTSRKLSQTLSVKENKPPIVNTQCVVYLFQCDLFDANYVGYTSRHLHQRTSDSPLFSHRETP</sequence>
<evidence type="ECO:0000313" key="3">
    <source>
        <dbReference type="Proteomes" id="UP001159405"/>
    </source>
</evidence>
<evidence type="ECO:0000313" key="2">
    <source>
        <dbReference type="EMBL" id="CAH3182280.1"/>
    </source>
</evidence>
<evidence type="ECO:0000259" key="1">
    <source>
        <dbReference type="Pfam" id="PF26215"/>
    </source>
</evidence>
<accession>A0ABN8RS36</accession>
<dbReference type="Pfam" id="PF26215">
    <property type="entry name" value="HTH_animal"/>
    <property type="match status" value="1"/>
</dbReference>
<feature type="domain" description="Helix-turn-helix" evidence="1">
    <location>
        <begin position="61"/>
        <end position="120"/>
    </location>
</feature>
<dbReference type="EMBL" id="CALNXK010000318">
    <property type="protein sequence ID" value="CAH3182280.1"/>
    <property type="molecule type" value="Genomic_DNA"/>
</dbReference>
<reference evidence="2 3" key="1">
    <citation type="submission" date="2022-05" db="EMBL/GenBank/DDBJ databases">
        <authorList>
            <consortium name="Genoscope - CEA"/>
            <person name="William W."/>
        </authorList>
    </citation>
    <scope>NUCLEOTIDE SEQUENCE [LARGE SCALE GENOMIC DNA]</scope>
</reference>
<dbReference type="PANTHER" id="PTHR21301:SF10">
    <property type="entry name" value="REVERSE TRANSCRIPTASE DOMAIN-CONTAINING PROTEIN"/>
    <property type="match status" value="1"/>
</dbReference>
<dbReference type="PANTHER" id="PTHR21301">
    <property type="entry name" value="REVERSE TRANSCRIPTASE"/>
    <property type="match status" value="1"/>
</dbReference>
<proteinExistence type="predicted"/>
<dbReference type="Proteomes" id="UP001159405">
    <property type="component" value="Unassembled WGS sequence"/>
</dbReference>
<organism evidence="2 3">
    <name type="scientific">Porites lobata</name>
    <dbReference type="NCBI Taxonomy" id="104759"/>
    <lineage>
        <taxon>Eukaryota</taxon>
        <taxon>Metazoa</taxon>
        <taxon>Cnidaria</taxon>
        <taxon>Anthozoa</taxon>
        <taxon>Hexacorallia</taxon>
        <taxon>Scleractinia</taxon>
        <taxon>Fungiina</taxon>
        <taxon>Poritidae</taxon>
        <taxon>Porites</taxon>
    </lineage>
</organism>
<dbReference type="InterPro" id="IPR058912">
    <property type="entry name" value="HTH_animal"/>
</dbReference>
<gene>
    <name evidence="2" type="ORF">PLOB_00026519</name>
</gene>
<protein>
    <recommendedName>
        <fullName evidence="1">Helix-turn-helix domain-containing protein</fullName>
    </recommendedName>
</protein>
<comment type="caution">
    <text evidence="2">The sequence shown here is derived from an EMBL/GenBank/DDBJ whole genome shotgun (WGS) entry which is preliminary data.</text>
</comment>
<name>A0ABN8RS36_9CNID</name>
<keyword evidence="3" id="KW-1185">Reference proteome</keyword>